<gene>
    <name evidence="2" type="ORF">CQA43_00560</name>
</gene>
<dbReference type="OrthoDB" id="5679686at2"/>
<dbReference type="AlphaFoldDB" id="A0A3D8IGL5"/>
<dbReference type="Pfam" id="PF05050">
    <property type="entry name" value="Methyltransf_21"/>
    <property type="match status" value="1"/>
</dbReference>
<accession>A0A3D8IGL5</accession>
<protein>
    <recommendedName>
        <fullName evidence="1">Methyltransferase FkbM domain-containing protein</fullName>
    </recommendedName>
</protein>
<dbReference type="NCBIfam" id="TIGR01444">
    <property type="entry name" value="fkbM_fam"/>
    <property type="match status" value="1"/>
</dbReference>
<dbReference type="GeneID" id="82534785"/>
<dbReference type="EMBL" id="NXLS01000001">
    <property type="protein sequence ID" value="RDU64339.1"/>
    <property type="molecule type" value="Genomic_DNA"/>
</dbReference>
<dbReference type="PANTHER" id="PTHR34203:SF15">
    <property type="entry name" value="SLL1173 PROTEIN"/>
    <property type="match status" value="1"/>
</dbReference>
<evidence type="ECO:0000259" key="1">
    <source>
        <dbReference type="Pfam" id="PF05050"/>
    </source>
</evidence>
<keyword evidence="3" id="KW-1185">Reference proteome</keyword>
<dbReference type="InterPro" id="IPR006342">
    <property type="entry name" value="FkbM_mtfrase"/>
</dbReference>
<dbReference type="Gene3D" id="3.40.50.150">
    <property type="entry name" value="Vaccinia Virus protein VP39"/>
    <property type="match status" value="1"/>
</dbReference>
<dbReference type="InterPro" id="IPR052514">
    <property type="entry name" value="SAM-dependent_MTase"/>
</dbReference>
<dbReference type="PANTHER" id="PTHR34203">
    <property type="entry name" value="METHYLTRANSFERASE, FKBM FAMILY PROTEIN"/>
    <property type="match status" value="1"/>
</dbReference>
<evidence type="ECO:0000313" key="2">
    <source>
        <dbReference type="EMBL" id="RDU64339.1"/>
    </source>
</evidence>
<dbReference type="RefSeq" id="WP_115550673.1">
    <property type="nucleotide sequence ID" value="NZ_NXLS01000001.1"/>
</dbReference>
<name>A0A3D8IGL5_9HELI</name>
<dbReference type="InterPro" id="IPR029063">
    <property type="entry name" value="SAM-dependent_MTases_sf"/>
</dbReference>
<feature type="domain" description="Methyltransferase FkbM" evidence="1">
    <location>
        <begin position="61"/>
        <end position="209"/>
    </location>
</feature>
<reference evidence="2 3" key="1">
    <citation type="submission" date="2018-04" db="EMBL/GenBank/DDBJ databases">
        <title>Novel Campyloabacter and Helicobacter Species and Strains.</title>
        <authorList>
            <person name="Mannion A.J."/>
            <person name="Shen Z."/>
            <person name="Fox J.G."/>
        </authorList>
    </citation>
    <scope>NUCLEOTIDE SEQUENCE [LARGE SCALE GENOMIC DNA]</scope>
    <source>
        <strain evidence="2 3">MIT 99-5101</strain>
    </source>
</reference>
<evidence type="ECO:0000313" key="3">
    <source>
        <dbReference type="Proteomes" id="UP000256650"/>
    </source>
</evidence>
<proteinExistence type="predicted"/>
<dbReference type="SUPFAM" id="SSF53335">
    <property type="entry name" value="S-adenosyl-L-methionine-dependent methyltransferases"/>
    <property type="match status" value="1"/>
</dbReference>
<sequence length="404" mass="46073">MQQEHIITLNLKTEGICYQMYVPFYKTDFIQGYVSRQKEPYEYEMLQAMLLRIPKDSFVLDIGMNIGNHSLFLAANGLRVIAFEANPKMSKIAKESIALNEFENKIQVNEFGLSDCEGIMHFAKEIPSNFGGMSLSSGAGESGAGIVVKTLDSLKVQEKISCIKIDVEGMESRVLQGARELIMRNRPMIYAEANYSQDFVKLERVLESLEYVHWDTFGGSPMHLFLPLEQIETKRLLAKTSAKIVNLQLFNTNYKQSSYMQTSIWHLRKDMGNLASKMEIENINKHRIARLESLLFGTAKDRIKNHLSYQLGQILLKDSKSFFGISKLPFKILWTILKHKNKQKQYQEKITNNPCLKLPSLESYPDYKQALKIKNYFSYQLGEAFLTSISAGGGGISHLYPQSA</sequence>
<dbReference type="Proteomes" id="UP000256650">
    <property type="component" value="Unassembled WGS sequence"/>
</dbReference>
<comment type="caution">
    <text evidence="2">The sequence shown here is derived from an EMBL/GenBank/DDBJ whole genome shotgun (WGS) entry which is preliminary data.</text>
</comment>
<organism evidence="2 3">
    <name type="scientific">Helicobacter ganmani</name>
    <dbReference type="NCBI Taxonomy" id="60246"/>
    <lineage>
        <taxon>Bacteria</taxon>
        <taxon>Pseudomonadati</taxon>
        <taxon>Campylobacterota</taxon>
        <taxon>Epsilonproteobacteria</taxon>
        <taxon>Campylobacterales</taxon>
        <taxon>Helicobacteraceae</taxon>
        <taxon>Helicobacter</taxon>
    </lineage>
</organism>